<proteinExistence type="predicted"/>
<organism evidence="1 2">
    <name type="scientific">Burkholderia ubonensis</name>
    <dbReference type="NCBI Taxonomy" id="101571"/>
    <lineage>
        <taxon>Bacteria</taxon>
        <taxon>Pseudomonadati</taxon>
        <taxon>Pseudomonadota</taxon>
        <taxon>Betaproteobacteria</taxon>
        <taxon>Burkholderiales</taxon>
        <taxon>Burkholderiaceae</taxon>
        <taxon>Burkholderia</taxon>
        <taxon>Burkholderia cepacia complex</taxon>
    </lineage>
</organism>
<protein>
    <submittedName>
        <fullName evidence="1">Uncharacterized protein</fullName>
    </submittedName>
</protein>
<dbReference type="OrthoDB" id="9034844at2"/>
<name>A0A119MDA2_9BURK</name>
<accession>A0A119MDA2</accession>
<dbReference type="EMBL" id="LPIX01000092">
    <property type="protein sequence ID" value="KWD96325.1"/>
    <property type="molecule type" value="Genomic_DNA"/>
</dbReference>
<sequence>MPNLTVADALHLAINALRDVAESRKMPSGVELDRATAELHADAAAVLEADSGVSIDVANHRAAGEAGRALYERLQALMPSDYPDAWADLAPTYRNAFSVAALGTERA</sequence>
<dbReference type="AlphaFoldDB" id="A0A119MDA2"/>
<reference evidence="1 2" key="1">
    <citation type="submission" date="2015-11" db="EMBL/GenBank/DDBJ databases">
        <title>Expanding the genomic diversity of Burkholderia species for the development of highly accurate diagnostics.</title>
        <authorList>
            <person name="Sahl J."/>
            <person name="Keim P."/>
            <person name="Wagner D."/>
        </authorList>
    </citation>
    <scope>NUCLEOTIDE SEQUENCE [LARGE SCALE GENOMIC DNA]</scope>
    <source>
        <strain evidence="1 2">MSMB2167WGS</strain>
    </source>
</reference>
<dbReference type="RefSeq" id="WP_059945905.1">
    <property type="nucleotide sequence ID" value="NZ_LPDS01000019.1"/>
</dbReference>
<evidence type="ECO:0000313" key="1">
    <source>
        <dbReference type="EMBL" id="KWD96325.1"/>
    </source>
</evidence>
<comment type="caution">
    <text evidence="1">The sequence shown here is derived from an EMBL/GenBank/DDBJ whole genome shotgun (WGS) entry which is preliminary data.</text>
</comment>
<dbReference type="Proteomes" id="UP000062998">
    <property type="component" value="Unassembled WGS sequence"/>
</dbReference>
<gene>
    <name evidence="1" type="ORF">WL73_22975</name>
</gene>
<evidence type="ECO:0000313" key="2">
    <source>
        <dbReference type="Proteomes" id="UP000062998"/>
    </source>
</evidence>